<gene>
    <name evidence="1" type="ORF">OSB04_031390</name>
</gene>
<dbReference type="PANTHER" id="PTHR33116:SF78">
    <property type="entry name" value="OS12G0587133 PROTEIN"/>
    <property type="match status" value="1"/>
</dbReference>
<evidence type="ECO:0000313" key="2">
    <source>
        <dbReference type="Proteomes" id="UP001172457"/>
    </source>
</evidence>
<evidence type="ECO:0000313" key="1">
    <source>
        <dbReference type="EMBL" id="KAJ9538657.1"/>
    </source>
</evidence>
<keyword evidence="2" id="KW-1185">Reference proteome</keyword>
<comment type="caution">
    <text evidence="1">The sequence shown here is derived from an EMBL/GenBank/DDBJ whole genome shotgun (WGS) entry which is preliminary data.</text>
</comment>
<dbReference type="EMBL" id="JARYMX010000008">
    <property type="protein sequence ID" value="KAJ9538657.1"/>
    <property type="molecule type" value="Genomic_DNA"/>
</dbReference>
<dbReference type="Proteomes" id="UP001172457">
    <property type="component" value="Chromosome 8"/>
</dbReference>
<proteinExistence type="predicted"/>
<dbReference type="PANTHER" id="PTHR33116">
    <property type="entry name" value="REVERSE TRANSCRIPTASE ZINC-BINDING DOMAIN-CONTAINING PROTEIN-RELATED-RELATED"/>
    <property type="match status" value="1"/>
</dbReference>
<accession>A0AA38VU95</accession>
<dbReference type="AlphaFoldDB" id="A0AA38VU95"/>
<protein>
    <submittedName>
        <fullName evidence="1">Uncharacterized protein</fullName>
    </submittedName>
</protein>
<reference evidence="1" key="1">
    <citation type="submission" date="2023-03" db="EMBL/GenBank/DDBJ databases">
        <title>Chromosome-scale reference genome and RAD-based genetic map of yellow starthistle (Centaurea solstitialis) reveal putative structural variation and QTLs associated with invader traits.</title>
        <authorList>
            <person name="Reatini B."/>
            <person name="Cang F.A."/>
            <person name="Jiang Q."/>
            <person name="Mckibben M.T.W."/>
            <person name="Barker M.S."/>
            <person name="Rieseberg L.H."/>
            <person name="Dlugosch K.M."/>
        </authorList>
    </citation>
    <scope>NUCLEOTIDE SEQUENCE</scope>
    <source>
        <strain evidence="1">CAN-66</strain>
        <tissue evidence="1">Leaf</tissue>
    </source>
</reference>
<name>A0AA38VU95_9ASTR</name>
<sequence length="185" mass="21389">MYEPDQDVSDLYLSKSIHVRVYMMESWKPVIEKIKSKLASWKAKVISLGGRLTLVKSVLRSSPLYYFVLVSSPVWSERELKGIRNRFFWGVGEKKKREVSHGWAKTIDSLEMGGLNIGSLKIMNKALLAKWRWRFLSEKETLWIKVIGSIYGDFGGLRGRGSRHGGGPLRGRRSLKWGRSWMRKE</sequence>
<organism evidence="1 2">
    <name type="scientific">Centaurea solstitialis</name>
    <name type="common">yellow star-thistle</name>
    <dbReference type="NCBI Taxonomy" id="347529"/>
    <lineage>
        <taxon>Eukaryota</taxon>
        <taxon>Viridiplantae</taxon>
        <taxon>Streptophyta</taxon>
        <taxon>Embryophyta</taxon>
        <taxon>Tracheophyta</taxon>
        <taxon>Spermatophyta</taxon>
        <taxon>Magnoliopsida</taxon>
        <taxon>eudicotyledons</taxon>
        <taxon>Gunneridae</taxon>
        <taxon>Pentapetalae</taxon>
        <taxon>asterids</taxon>
        <taxon>campanulids</taxon>
        <taxon>Asterales</taxon>
        <taxon>Asteraceae</taxon>
        <taxon>Carduoideae</taxon>
        <taxon>Cardueae</taxon>
        <taxon>Centaureinae</taxon>
        <taxon>Centaurea</taxon>
    </lineage>
</organism>